<comment type="caution">
    <text evidence="1">The sequence shown here is derived from an EMBL/GenBank/DDBJ whole genome shotgun (WGS) entry which is preliminary data.</text>
</comment>
<sequence>MSSFHPLLTDIATWPAWDRAFQSRVHRLRLDPFIFGTAPYPETPSSYPFRVDLSTTDAERAHYDANMIVSWIEYHELKTAYRDFWQKYHELASWMEDTVAPGWQLTCFNPKKYIEVPTAKDWGTWSLALKRRARLLGLVKSLPGNKSIIVLDTPVAPIPKHPVLFPMATLHAGGPWPQIVDQANKHAQNIVNLLAYQEDMNAYRDYWRRVQNLGLWMEDTVDCTWKEGCFDRNKTPDEWYQELVRRIEKP</sequence>
<gene>
    <name evidence="1" type="ORF">QBC34DRAFT_420434</name>
</gene>
<name>A0AAV9H4U2_9PEZI</name>
<reference evidence="1" key="1">
    <citation type="journal article" date="2023" name="Mol. Phylogenet. Evol.">
        <title>Genome-scale phylogeny and comparative genomics of the fungal order Sordariales.</title>
        <authorList>
            <person name="Hensen N."/>
            <person name="Bonometti L."/>
            <person name="Westerberg I."/>
            <person name="Brannstrom I.O."/>
            <person name="Guillou S."/>
            <person name="Cros-Aarteil S."/>
            <person name="Calhoun S."/>
            <person name="Haridas S."/>
            <person name="Kuo A."/>
            <person name="Mondo S."/>
            <person name="Pangilinan J."/>
            <person name="Riley R."/>
            <person name="LaButti K."/>
            <person name="Andreopoulos B."/>
            <person name="Lipzen A."/>
            <person name="Chen C."/>
            <person name="Yan M."/>
            <person name="Daum C."/>
            <person name="Ng V."/>
            <person name="Clum A."/>
            <person name="Steindorff A."/>
            <person name="Ohm R.A."/>
            <person name="Martin F."/>
            <person name="Silar P."/>
            <person name="Natvig D.O."/>
            <person name="Lalanne C."/>
            <person name="Gautier V."/>
            <person name="Ament-Velasquez S.L."/>
            <person name="Kruys A."/>
            <person name="Hutchinson M.I."/>
            <person name="Powell A.J."/>
            <person name="Barry K."/>
            <person name="Miller A.N."/>
            <person name="Grigoriev I.V."/>
            <person name="Debuchy R."/>
            <person name="Gladieux P."/>
            <person name="Hiltunen Thoren M."/>
            <person name="Johannesson H."/>
        </authorList>
    </citation>
    <scope>NUCLEOTIDE SEQUENCE</scope>
    <source>
        <strain evidence="1">PSN243</strain>
    </source>
</reference>
<dbReference type="EMBL" id="MU865914">
    <property type="protein sequence ID" value="KAK4455681.1"/>
    <property type="molecule type" value="Genomic_DNA"/>
</dbReference>
<evidence type="ECO:0000313" key="1">
    <source>
        <dbReference type="EMBL" id="KAK4455681.1"/>
    </source>
</evidence>
<protein>
    <submittedName>
        <fullName evidence="1">Uncharacterized protein</fullName>
    </submittedName>
</protein>
<dbReference type="AlphaFoldDB" id="A0AAV9H4U2"/>
<proteinExistence type="predicted"/>
<dbReference type="Proteomes" id="UP001321760">
    <property type="component" value="Unassembled WGS sequence"/>
</dbReference>
<reference evidence="1" key="2">
    <citation type="submission" date="2023-05" db="EMBL/GenBank/DDBJ databases">
        <authorList>
            <consortium name="Lawrence Berkeley National Laboratory"/>
            <person name="Steindorff A."/>
            <person name="Hensen N."/>
            <person name="Bonometti L."/>
            <person name="Westerberg I."/>
            <person name="Brannstrom I.O."/>
            <person name="Guillou S."/>
            <person name="Cros-Aarteil S."/>
            <person name="Calhoun S."/>
            <person name="Haridas S."/>
            <person name="Kuo A."/>
            <person name="Mondo S."/>
            <person name="Pangilinan J."/>
            <person name="Riley R."/>
            <person name="Labutti K."/>
            <person name="Andreopoulos B."/>
            <person name="Lipzen A."/>
            <person name="Chen C."/>
            <person name="Yanf M."/>
            <person name="Daum C."/>
            <person name="Ng V."/>
            <person name="Clum A."/>
            <person name="Ohm R."/>
            <person name="Martin F."/>
            <person name="Silar P."/>
            <person name="Natvig D."/>
            <person name="Lalanne C."/>
            <person name="Gautier V."/>
            <person name="Ament-Velasquez S.L."/>
            <person name="Kruys A."/>
            <person name="Hutchinson M.I."/>
            <person name="Powell A.J."/>
            <person name="Barry K."/>
            <person name="Miller A.N."/>
            <person name="Grigoriev I.V."/>
            <person name="Debuchy R."/>
            <person name="Gladieux P."/>
            <person name="Thoren M.H."/>
            <person name="Johannesson H."/>
        </authorList>
    </citation>
    <scope>NUCLEOTIDE SEQUENCE</scope>
    <source>
        <strain evidence="1">PSN243</strain>
    </source>
</reference>
<accession>A0AAV9H4U2</accession>
<organism evidence="1 2">
    <name type="scientific">Podospora aff. communis PSN243</name>
    <dbReference type="NCBI Taxonomy" id="3040156"/>
    <lineage>
        <taxon>Eukaryota</taxon>
        <taxon>Fungi</taxon>
        <taxon>Dikarya</taxon>
        <taxon>Ascomycota</taxon>
        <taxon>Pezizomycotina</taxon>
        <taxon>Sordariomycetes</taxon>
        <taxon>Sordariomycetidae</taxon>
        <taxon>Sordariales</taxon>
        <taxon>Podosporaceae</taxon>
        <taxon>Podospora</taxon>
    </lineage>
</organism>
<evidence type="ECO:0000313" key="2">
    <source>
        <dbReference type="Proteomes" id="UP001321760"/>
    </source>
</evidence>
<keyword evidence="2" id="KW-1185">Reference proteome</keyword>